<dbReference type="EMBL" id="LNQN01000009">
    <property type="protein sequence ID" value="KSU78467.1"/>
    <property type="molecule type" value="Genomic_DNA"/>
</dbReference>
<dbReference type="GO" id="GO:0022857">
    <property type="term" value="F:transmembrane transporter activity"/>
    <property type="evidence" value="ECO:0007669"/>
    <property type="project" value="UniProtKB-UniRule"/>
</dbReference>
<evidence type="ECO:0000313" key="11">
    <source>
        <dbReference type="Proteomes" id="UP000054099"/>
    </source>
</evidence>
<evidence type="ECO:0000256" key="7">
    <source>
        <dbReference type="ARBA" id="ARBA00022989"/>
    </source>
</evidence>
<dbReference type="Proteomes" id="UP000054099">
    <property type="component" value="Unassembled WGS sequence"/>
</dbReference>
<keyword evidence="4 9" id="KW-0813">Transport</keyword>
<protein>
    <recommendedName>
        <fullName evidence="3 9">Energy-coupling factor transporter transmembrane protein EcfT</fullName>
        <shortName evidence="9">ECF transporter T component EcfT</shortName>
    </recommendedName>
</protein>
<gene>
    <name evidence="9" type="primary">ecfT</name>
    <name evidence="10" type="ORF">AS030_21820</name>
</gene>
<evidence type="ECO:0000256" key="2">
    <source>
        <dbReference type="ARBA" id="ARBA00005660"/>
    </source>
</evidence>
<evidence type="ECO:0000256" key="9">
    <source>
        <dbReference type="HAMAP-Rule" id="MF_01461"/>
    </source>
</evidence>
<dbReference type="PANTHER" id="PTHR33514">
    <property type="entry name" value="PROTEIN ABCI12, CHLOROPLASTIC"/>
    <property type="match status" value="1"/>
</dbReference>
<organism evidence="10 11">
    <name type="scientific">Fictibacillus enclensis</name>
    <dbReference type="NCBI Taxonomy" id="1017270"/>
    <lineage>
        <taxon>Bacteria</taxon>
        <taxon>Bacillati</taxon>
        <taxon>Bacillota</taxon>
        <taxon>Bacilli</taxon>
        <taxon>Bacillales</taxon>
        <taxon>Fictibacillaceae</taxon>
        <taxon>Fictibacillus</taxon>
    </lineage>
</organism>
<dbReference type="HAMAP" id="MF_01461">
    <property type="entry name" value="EcfT"/>
    <property type="match status" value="1"/>
</dbReference>
<evidence type="ECO:0000256" key="8">
    <source>
        <dbReference type="ARBA" id="ARBA00023136"/>
    </source>
</evidence>
<dbReference type="InterPro" id="IPR024919">
    <property type="entry name" value="EcfT"/>
</dbReference>
<evidence type="ECO:0000313" key="10">
    <source>
        <dbReference type="EMBL" id="KSU78467.1"/>
    </source>
</evidence>
<feature type="transmembrane region" description="Helical" evidence="9">
    <location>
        <begin position="244"/>
        <end position="263"/>
    </location>
</feature>
<keyword evidence="11" id="KW-1185">Reference proteome</keyword>
<comment type="similarity">
    <text evidence="2 9">Belongs to the energy-coupling factor EcfT family.</text>
</comment>
<keyword evidence="6 9" id="KW-0812">Transmembrane</keyword>
<name>A0A0V8IUK4_9BACL</name>
<keyword evidence="7 9" id="KW-1133">Transmembrane helix</keyword>
<evidence type="ECO:0000256" key="4">
    <source>
        <dbReference type="ARBA" id="ARBA00022448"/>
    </source>
</evidence>
<dbReference type="Pfam" id="PF02361">
    <property type="entry name" value="CbiQ"/>
    <property type="match status" value="1"/>
</dbReference>
<comment type="subunit">
    <text evidence="9">Forms a stable energy-coupling factor (ECF) transporter complex composed of 2 membrane-embedded substrate-binding proteins (S component), 2 ATP-binding proteins (A component) and 2 transmembrane proteins (T component).</text>
</comment>
<keyword evidence="5 9" id="KW-1003">Cell membrane</keyword>
<dbReference type="AlphaFoldDB" id="A0A0V8IUK4"/>
<dbReference type="CDD" id="cd16914">
    <property type="entry name" value="EcfT"/>
    <property type="match status" value="1"/>
</dbReference>
<evidence type="ECO:0000256" key="3">
    <source>
        <dbReference type="ARBA" id="ARBA00014042"/>
    </source>
</evidence>
<dbReference type="RefSeq" id="WP_061975727.1">
    <property type="nucleotide sequence ID" value="NZ_CP126109.1"/>
</dbReference>
<reference evidence="10 11" key="1">
    <citation type="journal article" date="2014" name="Antonie Van Leeuwenhoek">
        <title>Fictibacillus enclensis sp. nov., isolated from marine sediment.</title>
        <authorList>
            <person name="Dastager S.G."/>
            <person name="Mawlankar R."/>
            <person name="Srinivasan K."/>
            <person name="Tang S.K."/>
            <person name="Lee J.C."/>
            <person name="Ramana V.V."/>
            <person name="Shouche Y.S."/>
        </authorList>
    </citation>
    <scope>NUCLEOTIDE SEQUENCE [LARGE SCALE GENOMIC DNA]</scope>
    <source>
        <strain evidence="10 11">NIO-1003</strain>
    </source>
</reference>
<accession>A0A0V8IUK4</accession>
<feature type="transmembrane region" description="Helical" evidence="9">
    <location>
        <begin position="70"/>
        <end position="87"/>
    </location>
</feature>
<comment type="subcellular location">
    <subcellularLocation>
        <location evidence="1 9">Cell membrane</location>
        <topology evidence="1 9">Multi-pass membrane protein</topology>
    </subcellularLocation>
</comment>
<dbReference type="PANTHER" id="PTHR33514:SF13">
    <property type="entry name" value="PROTEIN ABCI12, CHLOROPLASTIC"/>
    <property type="match status" value="1"/>
</dbReference>
<dbReference type="InterPro" id="IPR003339">
    <property type="entry name" value="ABC/ECF_trnsptr_transmembrane"/>
</dbReference>
<comment type="caution">
    <text evidence="10">The sequence shown here is derived from an EMBL/GenBank/DDBJ whole genome shotgun (WGS) entry which is preliminary data.</text>
</comment>
<feature type="transmembrane region" description="Helical" evidence="9">
    <location>
        <begin position="107"/>
        <end position="129"/>
    </location>
</feature>
<evidence type="ECO:0000256" key="1">
    <source>
        <dbReference type="ARBA" id="ARBA00004651"/>
    </source>
</evidence>
<dbReference type="GO" id="GO:0005886">
    <property type="term" value="C:plasma membrane"/>
    <property type="evidence" value="ECO:0007669"/>
    <property type="project" value="UniProtKB-SubCell"/>
</dbReference>
<dbReference type="OrthoDB" id="8075495at2"/>
<sequence>MLDNVIIGQYIPGTSVLHKMDPRAKLLGIFVFIFVVFLANNWLTYGILGVFAVAAILLSQVSLRYMYKGLKPIFFIVIFTFVLHILMTKQGEVVYDLGWLKIYNGGVKQGVFISLRLVYLVLVTSLLTLTTTPIDITDGLEYLLAPFKKIKLPVHEFALMMSISLRFIPTLLQETEKIMKAQMARGAEFTAGPIKERVKAFVPLLVPLFISSFKRAEDLALAMEARGYRGGEGRTRLRVLHWRFRDTGALLLLVILAAVLVVLRTHG</sequence>
<keyword evidence="8 9" id="KW-0472">Membrane</keyword>
<feature type="transmembrane region" description="Helical" evidence="9">
    <location>
        <begin position="26"/>
        <end position="58"/>
    </location>
</feature>
<comment type="function">
    <text evidence="9">Transmembrane (T) component of an energy-coupling factor (ECF) ABC-transporter complex. Unlike classic ABC transporters this ECF transporter provides the energy necessary to transport a number of different substrates.</text>
</comment>
<evidence type="ECO:0000256" key="6">
    <source>
        <dbReference type="ARBA" id="ARBA00022692"/>
    </source>
</evidence>
<proteinExistence type="inferred from homology"/>
<evidence type="ECO:0000256" key="5">
    <source>
        <dbReference type="ARBA" id="ARBA00022475"/>
    </source>
</evidence>